<proteinExistence type="inferred from homology"/>
<evidence type="ECO:0000259" key="5">
    <source>
        <dbReference type="Pfam" id="PF09084"/>
    </source>
</evidence>
<evidence type="ECO:0000313" key="7">
    <source>
        <dbReference type="Proteomes" id="UP000199068"/>
    </source>
</evidence>
<dbReference type="InterPro" id="IPR015168">
    <property type="entry name" value="SsuA/THI5"/>
</dbReference>
<dbReference type="RefSeq" id="WP_092724934.1">
    <property type="nucleotide sequence ID" value="NZ_FNGW01000003.1"/>
</dbReference>
<sequence length="347" mass="38190">MFKKVVALASSLALSMLCFTGCAQTTNEQQKTEDKKLDKVTIAEVTHSVFYAPQYAAVTKGFFEEEGIDIDILNTQGADKTMAALISGEAQVGLMGPEASIYVYNQGSDNYAINFAQLTKRDGSFLIARDKMPDFKYEDLKGKEILGGRKGGVPLMTLEYVLKQHGLKIGENTAAGEVNVRTDVQFGVMTGAFVGGEADFTTAFEPTGTQLEKDGTGHIVASIGQDSGEIPYTAYSTTKSFMNENKDLIQRFTNAVYKGQLWVQSASDEEVAKAMQPFFNDMSLDDLVSVVKRYKEVDAWSKDPVLKEESLNKLMEVMKEAKELDKEAPYKDIVNTDFANNAVKNVK</sequence>
<comment type="subcellular location">
    <subcellularLocation>
        <location evidence="1">Periplasm</location>
    </subcellularLocation>
</comment>
<keyword evidence="7" id="KW-1185">Reference proteome</keyword>
<feature type="signal peptide" evidence="4">
    <location>
        <begin position="1"/>
        <end position="23"/>
    </location>
</feature>
<protein>
    <submittedName>
        <fullName evidence="6">NitT/TauT family transport system substrate-binding protein</fullName>
    </submittedName>
</protein>
<dbReference type="STRING" id="1121325.SAMN04515677_103235"/>
<evidence type="ECO:0000256" key="2">
    <source>
        <dbReference type="ARBA" id="ARBA00010742"/>
    </source>
</evidence>
<gene>
    <name evidence="6" type="ORF">SAMN04515677_103235</name>
</gene>
<reference evidence="6 7" key="1">
    <citation type="submission" date="2016-10" db="EMBL/GenBank/DDBJ databases">
        <authorList>
            <person name="de Groot N.N."/>
        </authorList>
    </citation>
    <scope>NUCLEOTIDE SEQUENCE [LARGE SCALE GENOMIC DNA]</scope>
    <source>
        <strain evidence="6 7">DSM 797</strain>
    </source>
</reference>
<dbReference type="Pfam" id="PF09084">
    <property type="entry name" value="NMT1"/>
    <property type="match status" value="1"/>
</dbReference>
<dbReference type="PANTHER" id="PTHR30024:SF47">
    <property type="entry name" value="TAURINE-BINDING PERIPLASMIC PROTEIN"/>
    <property type="match status" value="1"/>
</dbReference>
<evidence type="ECO:0000313" key="6">
    <source>
        <dbReference type="EMBL" id="SDL73937.1"/>
    </source>
</evidence>
<dbReference type="AlphaFoldDB" id="A0A1G9MJ77"/>
<evidence type="ECO:0000256" key="3">
    <source>
        <dbReference type="ARBA" id="ARBA00022729"/>
    </source>
</evidence>
<dbReference type="PANTHER" id="PTHR30024">
    <property type="entry name" value="ALIPHATIC SULFONATES-BINDING PROTEIN-RELATED"/>
    <property type="match status" value="1"/>
</dbReference>
<dbReference type="EMBL" id="FNGW01000003">
    <property type="protein sequence ID" value="SDL73937.1"/>
    <property type="molecule type" value="Genomic_DNA"/>
</dbReference>
<dbReference type="GO" id="GO:0042597">
    <property type="term" value="C:periplasmic space"/>
    <property type="evidence" value="ECO:0007669"/>
    <property type="project" value="UniProtKB-SubCell"/>
</dbReference>
<accession>A0A1G9MJ77</accession>
<keyword evidence="3 4" id="KW-0732">Signal</keyword>
<name>A0A1G9MJ77_9FIRM</name>
<comment type="similarity">
    <text evidence="2">Belongs to the bacterial solute-binding protein SsuA/TauA family.</text>
</comment>
<dbReference type="Gene3D" id="3.40.190.10">
    <property type="entry name" value="Periplasmic binding protein-like II"/>
    <property type="match status" value="2"/>
</dbReference>
<evidence type="ECO:0000256" key="1">
    <source>
        <dbReference type="ARBA" id="ARBA00004418"/>
    </source>
</evidence>
<evidence type="ECO:0000256" key="4">
    <source>
        <dbReference type="SAM" id="SignalP"/>
    </source>
</evidence>
<dbReference type="SUPFAM" id="SSF53850">
    <property type="entry name" value="Periplasmic binding protein-like II"/>
    <property type="match status" value="1"/>
</dbReference>
<feature type="domain" description="SsuA/THI5-like" evidence="5">
    <location>
        <begin position="52"/>
        <end position="263"/>
    </location>
</feature>
<organism evidence="6 7">
    <name type="scientific">Romboutsia lituseburensis DSM 797</name>
    <dbReference type="NCBI Taxonomy" id="1121325"/>
    <lineage>
        <taxon>Bacteria</taxon>
        <taxon>Bacillati</taxon>
        <taxon>Bacillota</taxon>
        <taxon>Clostridia</taxon>
        <taxon>Peptostreptococcales</taxon>
        <taxon>Peptostreptococcaceae</taxon>
        <taxon>Romboutsia</taxon>
    </lineage>
</organism>
<dbReference type="Proteomes" id="UP000199068">
    <property type="component" value="Unassembled WGS sequence"/>
</dbReference>
<feature type="chain" id="PRO_5011546572" evidence="4">
    <location>
        <begin position="24"/>
        <end position="347"/>
    </location>
</feature>